<dbReference type="EMBL" id="JAAMPC010000002">
    <property type="protein sequence ID" value="KAG2323838.1"/>
    <property type="molecule type" value="Genomic_DNA"/>
</dbReference>
<comment type="caution">
    <text evidence="1">The sequence shown here is derived from an EMBL/GenBank/DDBJ whole genome shotgun (WGS) entry which is preliminary data.</text>
</comment>
<dbReference type="Proteomes" id="UP000886595">
    <property type="component" value="Unassembled WGS sequence"/>
</dbReference>
<accession>A0A8X7W4M1</accession>
<evidence type="ECO:0000313" key="2">
    <source>
        <dbReference type="Proteomes" id="UP000886595"/>
    </source>
</evidence>
<organism evidence="1 2">
    <name type="scientific">Brassica carinata</name>
    <name type="common">Ethiopian mustard</name>
    <name type="synonym">Abyssinian cabbage</name>
    <dbReference type="NCBI Taxonomy" id="52824"/>
    <lineage>
        <taxon>Eukaryota</taxon>
        <taxon>Viridiplantae</taxon>
        <taxon>Streptophyta</taxon>
        <taxon>Embryophyta</taxon>
        <taxon>Tracheophyta</taxon>
        <taxon>Spermatophyta</taxon>
        <taxon>Magnoliopsida</taxon>
        <taxon>eudicotyledons</taxon>
        <taxon>Gunneridae</taxon>
        <taxon>Pentapetalae</taxon>
        <taxon>rosids</taxon>
        <taxon>malvids</taxon>
        <taxon>Brassicales</taxon>
        <taxon>Brassicaceae</taxon>
        <taxon>Brassiceae</taxon>
        <taxon>Brassica</taxon>
    </lineage>
</organism>
<gene>
    <name evidence="1" type="ORF">Bca52824_006566</name>
</gene>
<reference evidence="1 2" key="1">
    <citation type="submission" date="2020-02" db="EMBL/GenBank/DDBJ databases">
        <authorList>
            <person name="Ma Q."/>
            <person name="Huang Y."/>
            <person name="Song X."/>
            <person name="Pei D."/>
        </authorList>
    </citation>
    <scope>NUCLEOTIDE SEQUENCE [LARGE SCALE GENOMIC DNA]</scope>
    <source>
        <strain evidence="1">Sxm20200214</strain>
        <tissue evidence="1">Leaf</tissue>
    </source>
</reference>
<dbReference type="AlphaFoldDB" id="A0A8X7W4M1"/>
<keyword evidence="2" id="KW-1185">Reference proteome</keyword>
<name>A0A8X7W4M1_BRACI</name>
<protein>
    <submittedName>
        <fullName evidence="1">Uncharacterized protein</fullName>
    </submittedName>
</protein>
<sequence>MENENYIVDAYLKTASDEILRLTMFVEHVFSASIGTIAGAAGSLRRNPLSDLDSHPVIDLSLLRLGETWKAFAMENENYIVDAYLKTASDEILRLTMFVEHVFSASIGTIAGKLGVKIINKEWQCERIIVLL</sequence>
<evidence type="ECO:0000313" key="1">
    <source>
        <dbReference type="EMBL" id="KAG2323838.1"/>
    </source>
</evidence>
<proteinExistence type="predicted"/>